<protein>
    <submittedName>
        <fullName evidence="2">Metal-sulfur cluster biosynthetic enzyme</fullName>
    </submittedName>
</protein>
<gene>
    <name evidence="2" type="ORF">SAMN05660197_1601</name>
</gene>
<feature type="domain" description="MIP18 family-like" evidence="1">
    <location>
        <begin position="42"/>
        <end position="118"/>
    </location>
</feature>
<dbReference type="InterPro" id="IPR034904">
    <property type="entry name" value="FSCA_dom_sf"/>
</dbReference>
<dbReference type="EMBL" id="FWWZ01000001">
    <property type="protein sequence ID" value="SMC09779.1"/>
    <property type="molecule type" value="Genomic_DNA"/>
</dbReference>
<dbReference type="PANTHER" id="PTHR42831">
    <property type="entry name" value="FE-S PROTEIN MATURATION AUXILIARY FACTOR YITW"/>
    <property type="match status" value="1"/>
</dbReference>
<dbReference type="Pfam" id="PF01883">
    <property type="entry name" value="FeS_assembly_P"/>
    <property type="match status" value="1"/>
</dbReference>
<dbReference type="OrthoDB" id="9805360at2"/>
<name>A0A1W1WUB9_9BACT</name>
<evidence type="ECO:0000313" key="3">
    <source>
        <dbReference type="Proteomes" id="UP000192602"/>
    </source>
</evidence>
<dbReference type="AlphaFoldDB" id="A0A1W1WUB9"/>
<evidence type="ECO:0000313" key="2">
    <source>
        <dbReference type="EMBL" id="SMC09779.1"/>
    </source>
</evidence>
<organism evidence="2 3">
    <name type="scientific">Nitratiruptor tergarcus DSM 16512</name>
    <dbReference type="NCBI Taxonomy" id="1069081"/>
    <lineage>
        <taxon>Bacteria</taxon>
        <taxon>Pseudomonadati</taxon>
        <taxon>Campylobacterota</taxon>
        <taxon>Epsilonproteobacteria</taxon>
        <taxon>Nautiliales</taxon>
        <taxon>Nitratiruptoraceae</taxon>
        <taxon>Nitratiruptor</taxon>
    </lineage>
</organism>
<dbReference type="PANTHER" id="PTHR42831:SF1">
    <property type="entry name" value="FE-S PROTEIN MATURATION AUXILIARY FACTOR YITW"/>
    <property type="match status" value="1"/>
</dbReference>
<keyword evidence="3" id="KW-1185">Reference proteome</keyword>
<dbReference type="Proteomes" id="UP000192602">
    <property type="component" value="Unassembled WGS sequence"/>
</dbReference>
<sequence>MSEEKKELYAIPLEEREIEVDDDGIKDIEEHNKKYGDPETIKKEIIKYLKTIYDPEIPVNIYDLGLIYDLKLIRREDGWKAIITMTLTSVVCPVGESIVELVKNIANKIDGLAEVEVNLVFDPPWDRSRISDEAKLVLGMM</sequence>
<dbReference type="Gene3D" id="3.30.300.130">
    <property type="entry name" value="Fe-S cluster assembly (FSCA)"/>
    <property type="match status" value="1"/>
</dbReference>
<evidence type="ECO:0000259" key="1">
    <source>
        <dbReference type="Pfam" id="PF01883"/>
    </source>
</evidence>
<proteinExistence type="predicted"/>
<dbReference type="InterPro" id="IPR002744">
    <property type="entry name" value="MIP18-like"/>
</dbReference>
<reference evidence="3" key="1">
    <citation type="submission" date="2017-04" db="EMBL/GenBank/DDBJ databases">
        <authorList>
            <person name="Varghese N."/>
            <person name="Submissions S."/>
        </authorList>
    </citation>
    <scope>NUCLEOTIDE SEQUENCE [LARGE SCALE GENOMIC DNA]</scope>
    <source>
        <strain evidence="3">DSM 16512</strain>
    </source>
</reference>
<accession>A0A1W1WUB9</accession>
<dbReference type="SUPFAM" id="SSF117916">
    <property type="entry name" value="Fe-S cluster assembly (FSCA) domain-like"/>
    <property type="match status" value="1"/>
</dbReference>
<dbReference type="RefSeq" id="WP_084276019.1">
    <property type="nucleotide sequence ID" value="NZ_AP026671.1"/>
</dbReference>
<dbReference type="STRING" id="1069081.SAMN05660197_1601"/>
<dbReference type="InterPro" id="IPR052339">
    <property type="entry name" value="Fe-S_Maturation_MIP18"/>
</dbReference>